<organism evidence="6 7">
    <name type="scientific">Coprinellus micaceus</name>
    <name type="common">Glistening ink-cap mushroom</name>
    <name type="synonym">Coprinus micaceus</name>
    <dbReference type="NCBI Taxonomy" id="71717"/>
    <lineage>
        <taxon>Eukaryota</taxon>
        <taxon>Fungi</taxon>
        <taxon>Dikarya</taxon>
        <taxon>Basidiomycota</taxon>
        <taxon>Agaricomycotina</taxon>
        <taxon>Agaricomycetes</taxon>
        <taxon>Agaricomycetidae</taxon>
        <taxon>Agaricales</taxon>
        <taxon>Agaricineae</taxon>
        <taxon>Psathyrellaceae</taxon>
        <taxon>Coprinellus</taxon>
    </lineage>
</organism>
<keyword evidence="5" id="KW-0560">Oxidoreductase</keyword>
<name>A0A4Y7TNF4_COPMI</name>
<evidence type="ECO:0000313" key="6">
    <source>
        <dbReference type="EMBL" id="TEB35069.1"/>
    </source>
</evidence>
<dbReference type="GO" id="GO:0004146">
    <property type="term" value="F:dihydrofolate reductase activity"/>
    <property type="evidence" value="ECO:0007669"/>
    <property type="project" value="UniProtKB-EC"/>
</dbReference>
<sequence>MSALTIIVAATPSNGIGLAGGLPWRLPKELKYFAATSIVTASDLGEALNRLKSQGLSKPVHRAVSSLEVAQLYRETLKLPKAYVDRILLTRVFSPEFECDTFMPEFKVDSELGGAGKEEVDGWKR</sequence>
<accession>A0A4Y7TNF4</accession>
<gene>
    <name evidence="6" type="ORF">FA13DRAFT_1728871</name>
</gene>
<keyword evidence="4" id="KW-0521">NADP</keyword>
<dbReference type="UniPathway" id="UPA00077">
    <property type="reaction ID" value="UER00158"/>
</dbReference>
<keyword evidence="7" id="KW-1185">Reference proteome</keyword>
<evidence type="ECO:0000313" key="7">
    <source>
        <dbReference type="Proteomes" id="UP000298030"/>
    </source>
</evidence>
<dbReference type="Proteomes" id="UP000298030">
    <property type="component" value="Unassembled WGS sequence"/>
</dbReference>
<feature type="non-terminal residue" evidence="6">
    <location>
        <position position="125"/>
    </location>
</feature>
<dbReference type="STRING" id="71717.A0A4Y7TNF4"/>
<dbReference type="GO" id="GO:0050661">
    <property type="term" value="F:NADP binding"/>
    <property type="evidence" value="ECO:0007669"/>
    <property type="project" value="InterPro"/>
</dbReference>
<dbReference type="SUPFAM" id="SSF53597">
    <property type="entry name" value="Dihydrofolate reductase-like"/>
    <property type="match status" value="1"/>
</dbReference>
<keyword evidence="3" id="KW-0554">One-carbon metabolism</keyword>
<evidence type="ECO:0000256" key="2">
    <source>
        <dbReference type="ARBA" id="ARBA00018886"/>
    </source>
</evidence>
<dbReference type="OrthoDB" id="414698at2759"/>
<evidence type="ECO:0000256" key="1">
    <source>
        <dbReference type="ARBA" id="ARBA00012856"/>
    </source>
</evidence>
<dbReference type="EC" id="1.5.1.3" evidence="1"/>
<protein>
    <recommendedName>
        <fullName evidence="2">Dihydrofolate reductase</fullName>
        <ecNumber evidence="1">1.5.1.3</ecNumber>
    </recommendedName>
</protein>
<dbReference type="Gene3D" id="3.40.430.10">
    <property type="entry name" value="Dihydrofolate Reductase, subunit A"/>
    <property type="match status" value="2"/>
</dbReference>
<comment type="caution">
    <text evidence="6">The sequence shown here is derived from an EMBL/GenBank/DDBJ whole genome shotgun (WGS) entry which is preliminary data.</text>
</comment>
<dbReference type="InterPro" id="IPR012259">
    <property type="entry name" value="DHFR"/>
</dbReference>
<dbReference type="GO" id="GO:0005739">
    <property type="term" value="C:mitochondrion"/>
    <property type="evidence" value="ECO:0007669"/>
    <property type="project" value="TreeGrafter"/>
</dbReference>
<proteinExistence type="predicted"/>
<dbReference type="AlphaFoldDB" id="A0A4Y7TNF4"/>
<dbReference type="GO" id="GO:0046655">
    <property type="term" value="P:folic acid metabolic process"/>
    <property type="evidence" value="ECO:0007669"/>
    <property type="project" value="TreeGrafter"/>
</dbReference>
<dbReference type="InterPro" id="IPR017925">
    <property type="entry name" value="DHFR_CS"/>
</dbReference>
<evidence type="ECO:0000256" key="4">
    <source>
        <dbReference type="ARBA" id="ARBA00022857"/>
    </source>
</evidence>
<dbReference type="EMBL" id="QPFP01000008">
    <property type="protein sequence ID" value="TEB35069.1"/>
    <property type="molecule type" value="Genomic_DNA"/>
</dbReference>
<evidence type="ECO:0000256" key="3">
    <source>
        <dbReference type="ARBA" id="ARBA00022563"/>
    </source>
</evidence>
<dbReference type="GO" id="GO:0006730">
    <property type="term" value="P:one-carbon metabolic process"/>
    <property type="evidence" value="ECO:0007669"/>
    <property type="project" value="UniProtKB-KW"/>
</dbReference>
<dbReference type="GO" id="GO:0046452">
    <property type="term" value="P:dihydrofolate metabolic process"/>
    <property type="evidence" value="ECO:0007669"/>
    <property type="project" value="TreeGrafter"/>
</dbReference>
<dbReference type="PANTHER" id="PTHR48069:SF3">
    <property type="entry name" value="DIHYDROFOLATE REDUCTASE"/>
    <property type="match status" value="1"/>
</dbReference>
<reference evidence="6 7" key="1">
    <citation type="journal article" date="2019" name="Nat. Ecol. Evol.">
        <title>Megaphylogeny resolves global patterns of mushroom evolution.</title>
        <authorList>
            <person name="Varga T."/>
            <person name="Krizsan K."/>
            <person name="Foldi C."/>
            <person name="Dima B."/>
            <person name="Sanchez-Garcia M."/>
            <person name="Sanchez-Ramirez S."/>
            <person name="Szollosi G.J."/>
            <person name="Szarkandi J.G."/>
            <person name="Papp V."/>
            <person name="Albert L."/>
            <person name="Andreopoulos W."/>
            <person name="Angelini C."/>
            <person name="Antonin V."/>
            <person name="Barry K.W."/>
            <person name="Bougher N.L."/>
            <person name="Buchanan P."/>
            <person name="Buyck B."/>
            <person name="Bense V."/>
            <person name="Catcheside P."/>
            <person name="Chovatia M."/>
            <person name="Cooper J."/>
            <person name="Damon W."/>
            <person name="Desjardin D."/>
            <person name="Finy P."/>
            <person name="Geml J."/>
            <person name="Haridas S."/>
            <person name="Hughes K."/>
            <person name="Justo A."/>
            <person name="Karasinski D."/>
            <person name="Kautmanova I."/>
            <person name="Kiss B."/>
            <person name="Kocsube S."/>
            <person name="Kotiranta H."/>
            <person name="LaButti K.M."/>
            <person name="Lechner B.E."/>
            <person name="Liimatainen K."/>
            <person name="Lipzen A."/>
            <person name="Lukacs Z."/>
            <person name="Mihaltcheva S."/>
            <person name="Morgado L.N."/>
            <person name="Niskanen T."/>
            <person name="Noordeloos M.E."/>
            <person name="Ohm R.A."/>
            <person name="Ortiz-Santana B."/>
            <person name="Ovrebo C."/>
            <person name="Racz N."/>
            <person name="Riley R."/>
            <person name="Savchenko A."/>
            <person name="Shiryaev A."/>
            <person name="Soop K."/>
            <person name="Spirin V."/>
            <person name="Szebenyi C."/>
            <person name="Tomsovsky M."/>
            <person name="Tulloss R.E."/>
            <person name="Uehling J."/>
            <person name="Grigoriev I.V."/>
            <person name="Vagvolgyi C."/>
            <person name="Papp T."/>
            <person name="Martin F.M."/>
            <person name="Miettinen O."/>
            <person name="Hibbett D.S."/>
            <person name="Nagy L.G."/>
        </authorList>
    </citation>
    <scope>NUCLEOTIDE SEQUENCE [LARGE SCALE GENOMIC DNA]</scope>
    <source>
        <strain evidence="6 7">FP101781</strain>
    </source>
</reference>
<dbReference type="PROSITE" id="PS00075">
    <property type="entry name" value="DHFR_1"/>
    <property type="match status" value="1"/>
</dbReference>
<dbReference type="GO" id="GO:0046654">
    <property type="term" value="P:tetrahydrofolate biosynthetic process"/>
    <property type="evidence" value="ECO:0007669"/>
    <property type="project" value="UniProtKB-UniPathway"/>
</dbReference>
<dbReference type="PANTHER" id="PTHR48069">
    <property type="entry name" value="DIHYDROFOLATE REDUCTASE"/>
    <property type="match status" value="1"/>
</dbReference>
<evidence type="ECO:0000256" key="5">
    <source>
        <dbReference type="ARBA" id="ARBA00023002"/>
    </source>
</evidence>
<dbReference type="InterPro" id="IPR024072">
    <property type="entry name" value="DHFR-like_dom_sf"/>
</dbReference>